<dbReference type="Proteomes" id="UP000029577">
    <property type="component" value="Unassembled WGS sequence"/>
</dbReference>
<accession>A0A095T9S0</accession>
<dbReference type="EMBL" id="JPKR02000002">
    <property type="protein sequence ID" value="KGD73487.1"/>
    <property type="molecule type" value="Genomic_DNA"/>
</dbReference>
<reference evidence="1" key="1">
    <citation type="submission" date="2014-12" db="EMBL/GenBank/DDBJ databases">
        <title>The draft genome of the Tatumella morbirosei type strain, LMG23360T isolated from pineapple rot.</title>
        <authorList>
            <person name="Smits T.H."/>
            <person name="Palmer M."/>
            <person name="Venter S.N."/>
            <person name="Duffy B."/>
            <person name="Steenkamp E.T."/>
            <person name="Chan W.Y."/>
            <person name="Coutinho T.A."/>
            <person name="Coetzee M.P."/>
            <person name="De Maayer P."/>
        </authorList>
    </citation>
    <scope>NUCLEOTIDE SEQUENCE [LARGE SCALE GENOMIC DNA]</scope>
    <source>
        <strain evidence="1">LMG 23360</strain>
    </source>
</reference>
<dbReference type="AlphaFoldDB" id="A0A095T9S0"/>
<dbReference type="OrthoDB" id="596976at2"/>
<evidence type="ECO:0000313" key="1">
    <source>
        <dbReference type="EMBL" id="KGD73487.1"/>
    </source>
</evidence>
<organism evidence="1 2">
    <name type="scientific">Tatumella morbirosei</name>
    <dbReference type="NCBI Taxonomy" id="642227"/>
    <lineage>
        <taxon>Bacteria</taxon>
        <taxon>Pseudomonadati</taxon>
        <taxon>Pseudomonadota</taxon>
        <taxon>Gammaproteobacteria</taxon>
        <taxon>Enterobacterales</taxon>
        <taxon>Erwiniaceae</taxon>
        <taxon>Tatumella</taxon>
    </lineage>
</organism>
<protein>
    <submittedName>
        <fullName evidence="1">Lipoprotein</fullName>
    </submittedName>
</protein>
<keyword evidence="1" id="KW-0449">Lipoprotein</keyword>
<gene>
    <name evidence="1" type="ORF">HA49_09475</name>
</gene>
<dbReference type="STRING" id="642227.HA49_09475"/>
<dbReference type="eggNOG" id="ENOG502Z82H">
    <property type="taxonomic scope" value="Bacteria"/>
</dbReference>
<comment type="caution">
    <text evidence="1">The sequence shown here is derived from an EMBL/GenBank/DDBJ whole genome shotgun (WGS) entry which is preliminary data.</text>
</comment>
<name>A0A095T9S0_9GAMM</name>
<dbReference type="Pfam" id="PF07759">
    <property type="entry name" value="DUF1615"/>
    <property type="match status" value="1"/>
</dbReference>
<evidence type="ECO:0000313" key="2">
    <source>
        <dbReference type="Proteomes" id="UP000029577"/>
    </source>
</evidence>
<sequence>MSGLLVLLLLNGCSQHSVTAPAQKPVTVKAKIQRLLPPTVTDKAGWAEDIYQSFQHQSLSPSADNVCAVIAVAGQESGFNPNAPVNGLPAIALKEIYRRAATLYIPRFLVNTALKIPSSDGRSYAERLNTVHTEKQLSDIFDDLIDRVPLGQRLFGNLNPVHTGGPMQVSIAFAEAHDAGYPWPVKHSVRQEVFSRRGGVWFGTLHLLGYPADYPAMLYRFADFNAGWYASRNAAFQAAVMQLTGRKLALDGDLVRYDSDAAGATEQAVLSLQSRLGLSATEIHRQLTQGESPEFQQSQVWQQVFRLADKQKGSALPRQRLPGIELNSPKITRNLTTAWFAQRVNSRYQQCLARQ</sequence>
<proteinExistence type="predicted"/>
<dbReference type="InterPro" id="IPR011673">
    <property type="entry name" value="DUF1615"/>
</dbReference>
<keyword evidence="2" id="KW-1185">Reference proteome</keyword>
<dbReference type="RefSeq" id="WP_038020337.1">
    <property type="nucleotide sequence ID" value="NZ_JPKR02000002.1"/>
</dbReference>